<dbReference type="EMBL" id="RRYP01034387">
    <property type="protein sequence ID" value="TNV70649.1"/>
    <property type="molecule type" value="Genomic_DNA"/>
</dbReference>
<name>A0A8J8N9N0_HALGN</name>
<proteinExistence type="predicted"/>
<dbReference type="AlphaFoldDB" id="A0A8J8N9N0"/>
<dbReference type="Proteomes" id="UP000785679">
    <property type="component" value="Unassembled WGS sequence"/>
</dbReference>
<sequence length="114" mass="13316">MRVPLRLGRYTLTRASCKLQNGMLPWRVMYLQRSSFERKRASSSSGLVSFFSMAPKCLEEVLFGENYLLDINLQLYLIAKWALFLKIQIVDLLYVVQRHVSLLSEAEVDIKMRL</sequence>
<organism evidence="1 2">
    <name type="scientific">Halteria grandinella</name>
    <dbReference type="NCBI Taxonomy" id="5974"/>
    <lineage>
        <taxon>Eukaryota</taxon>
        <taxon>Sar</taxon>
        <taxon>Alveolata</taxon>
        <taxon>Ciliophora</taxon>
        <taxon>Intramacronucleata</taxon>
        <taxon>Spirotrichea</taxon>
        <taxon>Stichotrichia</taxon>
        <taxon>Sporadotrichida</taxon>
        <taxon>Halteriidae</taxon>
        <taxon>Halteria</taxon>
    </lineage>
</organism>
<evidence type="ECO:0000313" key="2">
    <source>
        <dbReference type="Proteomes" id="UP000785679"/>
    </source>
</evidence>
<keyword evidence="2" id="KW-1185">Reference proteome</keyword>
<reference evidence="1" key="1">
    <citation type="submission" date="2019-06" db="EMBL/GenBank/DDBJ databases">
        <authorList>
            <person name="Zheng W."/>
        </authorList>
    </citation>
    <scope>NUCLEOTIDE SEQUENCE</scope>
    <source>
        <strain evidence="1">QDHG01</strain>
    </source>
</reference>
<evidence type="ECO:0000313" key="1">
    <source>
        <dbReference type="EMBL" id="TNV70649.1"/>
    </source>
</evidence>
<accession>A0A8J8N9N0</accession>
<gene>
    <name evidence="1" type="ORF">FGO68_gene9157</name>
</gene>
<protein>
    <submittedName>
        <fullName evidence="1">Uncharacterized protein</fullName>
    </submittedName>
</protein>
<comment type="caution">
    <text evidence="1">The sequence shown here is derived from an EMBL/GenBank/DDBJ whole genome shotgun (WGS) entry which is preliminary data.</text>
</comment>